<feature type="region of interest" description="Disordered" evidence="4">
    <location>
        <begin position="482"/>
        <end position="709"/>
    </location>
</feature>
<evidence type="ECO:0000313" key="7">
    <source>
        <dbReference type="Proteomes" id="UP000614601"/>
    </source>
</evidence>
<dbReference type="Proteomes" id="UP000614601">
    <property type="component" value="Unassembled WGS sequence"/>
</dbReference>
<feature type="compositionally biased region" description="Acidic residues" evidence="4">
    <location>
        <begin position="684"/>
        <end position="693"/>
    </location>
</feature>
<reference evidence="6" key="1">
    <citation type="submission" date="2020-09" db="EMBL/GenBank/DDBJ databases">
        <authorList>
            <person name="Kikuchi T."/>
        </authorList>
    </citation>
    <scope>NUCLEOTIDE SEQUENCE</scope>
    <source>
        <strain evidence="6">SH1</strain>
    </source>
</reference>
<evidence type="ECO:0000256" key="3">
    <source>
        <dbReference type="ARBA" id="ARBA00023242"/>
    </source>
</evidence>
<feature type="compositionally biased region" description="Basic and acidic residues" evidence="4">
    <location>
        <begin position="598"/>
        <end position="607"/>
    </location>
</feature>
<protein>
    <recommendedName>
        <fullName evidence="5">Myb-like domain-containing protein</fullName>
    </recommendedName>
</protein>
<feature type="compositionally biased region" description="Acidic residues" evidence="4">
    <location>
        <begin position="484"/>
        <end position="494"/>
    </location>
</feature>
<dbReference type="Pfam" id="PF00249">
    <property type="entry name" value="Myb_DNA-binding"/>
    <property type="match status" value="1"/>
</dbReference>
<dbReference type="SMART" id="SM00717">
    <property type="entry name" value="SANT"/>
    <property type="match status" value="1"/>
</dbReference>
<comment type="subcellular location">
    <subcellularLocation>
        <location evidence="1">Nucleus</location>
    </subcellularLocation>
</comment>
<dbReference type="OrthoDB" id="5855735at2759"/>
<dbReference type="PANTHER" id="PTHR46380:SF2">
    <property type="entry name" value="CYCLIN-D-BINDING MYB-LIKE TRANSCRIPTION FACTOR 1"/>
    <property type="match status" value="1"/>
</dbReference>
<feature type="domain" description="Myb-like" evidence="5">
    <location>
        <begin position="195"/>
        <end position="236"/>
    </location>
</feature>
<keyword evidence="2" id="KW-0238">DNA-binding</keyword>
<dbReference type="AlphaFoldDB" id="A0A811L529"/>
<keyword evidence="3" id="KW-0539">Nucleus</keyword>
<dbReference type="Proteomes" id="UP000783686">
    <property type="component" value="Unassembled WGS sequence"/>
</dbReference>
<sequence>MDEDEAVLALPKNCLDSHAETKRTLQNFYQNLVKLEITNPGKFHKGSYLGIKRSKDETVQKEISEASCIETLGEDGIFDDGIPFYHYKRSALTDEQKQRLVNNGVAIKRNQFDSAEDRQIRRNWKSYCKLTGAFHPSEASDIFCEGQKRGQRVSKDPYFYAYMCRGLADRTCAQMVRRAYILFNKAQDKGDGRTWTAMDDIKLQDLAKKHNQQWETIGRKMGRTRFTCYHRYKKLQEKDQVNEDSLAVKALYLQLTKFFGYDALSVALKEKPVIKSYEEKVNWSELAKKCEWTEDKAREYWHTLKRAIRQCSEETASTDPMIIKKALPEDLHAAVLINLTPRAKYCRSTDELANALKILLKTEEEALKEKLKVVGMKDWLKLRFTKSEALSEYDGTKRKLMCRQLYGILNQCETYGLFECLPVEHYNAFTQLDSLHFMLTNKKSDTLCSVNTISQLFLKYIEEKRWTPRTRVFLCHKLDKGSDDVEESEPDGVEATESNNVKASESHGGEAEEEDSEANDLEASDKTKKQKHQKSHGKEAPEGKEEEVSESKDVAASEANEEAVTEKTKKQKRRKSQGEEASESQDAEVSEPQNVEALDSHSVEASEKRKKRKSRKSHGEEASEVNDADVLEEVPEKTKKRKRKSHGEEAPEGNEEEASQLNGGGDAPEKKKKQKRRKSHGAEEALEVNEQEAPENKKKKKRRQPQNSQ</sequence>
<feature type="compositionally biased region" description="Acidic residues" evidence="4">
    <location>
        <begin position="511"/>
        <end position="522"/>
    </location>
</feature>
<dbReference type="InterPro" id="IPR009057">
    <property type="entry name" value="Homeodomain-like_sf"/>
</dbReference>
<evidence type="ECO:0000313" key="6">
    <source>
        <dbReference type="EMBL" id="CAD5223358.1"/>
    </source>
</evidence>
<feature type="compositionally biased region" description="Basic residues" evidence="4">
    <location>
        <begin position="697"/>
        <end position="709"/>
    </location>
</feature>
<evidence type="ECO:0000256" key="2">
    <source>
        <dbReference type="ARBA" id="ARBA00023125"/>
    </source>
</evidence>
<dbReference type="PANTHER" id="PTHR46380">
    <property type="entry name" value="CYCLIN-D-BINDING MYB-LIKE TRANSCRIPTION FACTOR 1"/>
    <property type="match status" value="1"/>
</dbReference>
<feature type="compositionally biased region" description="Acidic residues" evidence="4">
    <location>
        <begin position="622"/>
        <end position="633"/>
    </location>
</feature>
<dbReference type="PROSITE" id="PS50090">
    <property type="entry name" value="MYB_LIKE"/>
    <property type="match status" value="1"/>
</dbReference>
<dbReference type="Gene3D" id="1.10.10.60">
    <property type="entry name" value="Homeodomain-like"/>
    <property type="match status" value="1"/>
</dbReference>
<evidence type="ECO:0000259" key="5">
    <source>
        <dbReference type="PROSITE" id="PS50090"/>
    </source>
</evidence>
<dbReference type="GO" id="GO:0000978">
    <property type="term" value="F:RNA polymerase II cis-regulatory region sequence-specific DNA binding"/>
    <property type="evidence" value="ECO:0007669"/>
    <property type="project" value="TreeGrafter"/>
</dbReference>
<dbReference type="InterPro" id="IPR051651">
    <property type="entry name" value="DMTF1_DNA-bind_reg"/>
</dbReference>
<dbReference type="EMBL" id="CAJFCW020000005">
    <property type="protein sequence ID" value="CAG9117626.1"/>
    <property type="molecule type" value="Genomic_DNA"/>
</dbReference>
<dbReference type="EMBL" id="CAJFDH010000005">
    <property type="protein sequence ID" value="CAD5223358.1"/>
    <property type="molecule type" value="Genomic_DNA"/>
</dbReference>
<organism evidence="6 7">
    <name type="scientific">Bursaphelenchus okinawaensis</name>
    <dbReference type="NCBI Taxonomy" id="465554"/>
    <lineage>
        <taxon>Eukaryota</taxon>
        <taxon>Metazoa</taxon>
        <taxon>Ecdysozoa</taxon>
        <taxon>Nematoda</taxon>
        <taxon>Chromadorea</taxon>
        <taxon>Rhabditida</taxon>
        <taxon>Tylenchina</taxon>
        <taxon>Tylenchomorpha</taxon>
        <taxon>Aphelenchoidea</taxon>
        <taxon>Aphelenchoididae</taxon>
        <taxon>Bursaphelenchus</taxon>
    </lineage>
</organism>
<dbReference type="InterPro" id="IPR001005">
    <property type="entry name" value="SANT/Myb"/>
</dbReference>
<evidence type="ECO:0000256" key="4">
    <source>
        <dbReference type="SAM" id="MobiDB-lite"/>
    </source>
</evidence>
<accession>A0A811L529</accession>
<name>A0A811L529_9BILA</name>
<dbReference type="SUPFAM" id="SSF46689">
    <property type="entry name" value="Homeodomain-like"/>
    <property type="match status" value="1"/>
</dbReference>
<gene>
    <name evidence="6" type="ORF">BOKJ2_LOCUS10128</name>
</gene>
<dbReference type="GO" id="GO:0005634">
    <property type="term" value="C:nucleus"/>
    <property type="evidence" value="ECO:0007669"/>
    <property type="project" value="UniProtKB-SubCell"/>
</dbReference>
<dbReference type="GO" id="GO:0000981">
    <property type="term" value="F:DNA-binding transcription factor activity, RNA polymerase II-specific"/>
    <property type="evidence" value="ECO:0007669"/>
    <property type="project" value="TreeGrafter"/>
</dbReference>
<keyword evidence="7" id="KW-1185">Reference proteome</keyword>
<feature type="compositionally biased region" description="Basic residues" evidence="4">
    <location>
        <begin position="670"/>
        <end position="679"/>
    </location>
</feature>
<evidence type="ECO:0000256" key="1">
    <source>
        <dbReference type="ARBA" id="ARBA00004123"/>
    </source>
</evidence>
<feature type="compositionally biased region" description="Acidic residues" evidence="4">
    <location>
        <begin position="580"/>
        <end position="589"/>
    </location>
</feature>
<comment type="caution">
    <text evidence="6">The sequence shown here is derived from an EMBL/GenBank/DDBJ whole genome shotgun (WGS) entry which is preliminary data.</text>
</comment>
<proteinExistence type="predicted"/>